<dbReference type="PROSITE" id="PS51257">
    <property type="entry name" value="PROKAR_LIPOPROTEIN"/>
    <property type="match status" value="1"/>
</dbReference>
<proteinExistence type="predicted"/>
<name>A0A923SRF7_9FIRM</name>
<gene>
    <name evidence="2" type="ORF">H9L42_05385</name>
</gene>
<organism evidence="2 3">
    <name type="scientific">Zhenpiania hominis</name>
    <dbReference type="NCBI Taxonomy" id="2763644"/>
    <lineage>
        <taxon>Bacteria</taxon>
        <taxon>Bacillati</taxon>
        <taxon>Bacillota</taxon>
        <taxon>Clostridia</taxon>
        <taxon>Peptostreptococcales</taxon>
        <taxon>Anaerovoracaceae</taxon>
        <taxon>Zhenpiania</taxon>
    </lineage>
</organism>
<accession>A0A923SRF7</accession>
<dbReference type="RefSeq" id="WP_187302359.1">
    <property type="nucleotide sequence ID" value="NZ_JACRYT010000003.1"/>
</dbReference>
<protein>
    <submittedName>
        <fullName evidence="2">Uncharacterized protein</fullName>
    </submittedName>
</protein>
<dbReference type="Proteomes" id="UP000602647">
    <property type="component" value="Unassembled WGS sequence"/>
</dbReference>
<comment type="caution">
    <text evidence="2">The sequence shown here is derived from an EMBL/GenBank/DDBJ whole genome shotgun (WGS) entry which is preliminary data.</text>
</comment>
<sequence length="52" mass="5392">MKLRVLAVLTAAVMISCAIPWGMNAEAVYGISGPSQVIADENGAEANCNEVL</sequence>
<dbReference type="AlphaFoldDB" id="A0A923SRF7"/>
<dbReference type="EMBL" id="JACRYT010000003">
    <property type="protein sequence ID" value="MBC6679259.1"/>
    <property type="molecule type" value="Genomic_DNA"/>
</dbReference>
<evidence type="ECO:0000256" key="1">
    <source>
        <dbReference type="SAM" id="SignalP"/>
    </source>
</evidence>
<feature type="signal peptide" evidence="1">
    <location>
        <begin position="1"/>
        <end position="18"/>
    </location>
</feature>
<evidence type="ECO:0000313" key="2">
    <source>
        <dbReference type="EMBL" id="MBC6679259.1"/>
    </source>
</evidence>
<evidence type="ECO:0000313" key="3">
    <source>
        <dbReference type="Proteomes" id="UP000602647"/>
    </source>
</evidence>
<reference evidence="2" key="1">
    <citation type="submission" date="2020-08" db="EMBL/GenBank/DDBJ databases">
        <title>Genome public.</title>
        <authorList>
            <person name="Liu C."/>
            <person name="Sun Q."/>
        </authorList>
    </citation>
    <scope>NUCLEOTIDE SEQUENCE</scope>
    <source>
        <strain evidence="2">BX12</strain>
    </source>
</reference>
<keyword evidence="3" id="KW-1185">Reference proteome</keyword>
<feature type="chain" id="PRO_5038647619" evidence="1">
    <location>
        <begin position="19"/>
        <end position="52"/>
    </location>
</feature>
<keyword evidence="1" id="KW-0732">Signal</keyword>